<reference evidence="3 4" key="1">
    <citation type="submission" date="2020-02" db="EMBL/GenBank/DDBJ databases">
        <title>Whole genome sequence of Halogeometricum borinquense strain wsp4.</title>
        <authorList>
            <person name="Verma D.K."/>
            <person name="Gopal K."/>
            <person name="Prasad E.S."/>
        </authorList>
    </citation>
    <scope>NUCLEOTIDE SEQUENCE [LARGE SCALE GENOMIC DNA]</scope>
    <source>
        <strain evidence="4">wsp4</strain>
    </source>
</reference>
<dbReference type="InterPro" id="IPR036868">
    <property type="entry name" value="TusA-like_sf"/>
</dbReference>
<dbReference type="GeneID" id="44079540"/>
<evidence type="ECO:0000313" key="3">
    <source>
        <dbReference type="EMBL" id="QIB74410.1"/>
    </source>
</evidence>
<evidence type="ECO:0000256" key="1">
    <source>
        <dbReference type="SAM" id="MobiDB-lite"/>
    </source>
</evidence>
<dbReference type="Pfam" id="PF10006">
    <property type="entry name" value="DUF2249"/>
    <property type="match status" value="1"/>
</dbReference>
<dbReference type="RefSeq" id="WP_163486339.1">
    <property type="nucleotide sequence ID" value="NZ_CP048739.1"/>
</dbReference>
<sequence>MGVLTRIVEETCAPDDQPMETLDARELPPPKPLRNTLERLTELDDETVLLQMNDRAPQHLYPKLTDRGYDFETVETDEFVATVIWHTPP</sequence>
<evidence type="ECO:0000313" key="4">
    <source>
        <dbReference type="Proteomes" id="UP000465846"/>
    </source>
</evidence>
<organism evidence="3 4">
    <name type="scientific">Halogeometricum borinquense</name>
    <dbReference type="NCBI Taxonomy" id="60847"/>
    <lineage>
        <taxon>Archaea</taxon>
        <taxon>Methanobacteriati</taxon>
        <taxon>Methanobacteriota</taxon>
        <taxon>Stenosarchaea group</taxon>
        <taxon>Halobacteria</taxon>
        <taxon>Halobacteriales</taxon>
        <taxon>Haloferacaceae</taxon>
        <taxon>Halogeometricum</taxon>
    </lineage>
</organism>
<gene>
    <name evidence="3" type="ORF">G3I44_09025</name>
</gene>
<feature type="domain" description="DUF2249" evidence="2">
    <location>
        <begin position="21"/>
        <end position="80"/>
    </location>
</feature>
<accession>A0A6C0UGQ7</accession>
<evidence type="ECO:0000259" key="2">
    <source>
        <dbReference type="Pfam" id="PF10006"/>
    </source>
</evidence>
<dbReference type="Proteomes" id="UP000465846">
    <property type="component" value="Chromosome"/>
</dbReference>
<name>A0A6C0UGQ7_9EURY</name>
<dbReference type="AlphaFoldDB" id="A0A6C0UGQ7"/>
<dbReference type="InterPro" id="IPR018720">
    <property type="entry name" value="DUF2249"/>
</dbReference>
<feature type="region of interest" description="Disordered" evidence="1">
    <location>
        <begin position="11"/>
        <end position="32"/>
    </location>
</feature>
<proteinExistence type="predicted"/>
<protein>
    <submittedName>
        <fullName evidence="3">DUF2249 domain-containing protein</fullName>
    </submittedName>
</protein>
<dbReference type="SUPFAM" id="SSF64307">
    <property type="entry name" value="SirA-like"/>
    <property type="match status" value="1"/>
</dbReference>
<dbReference type="EMBL" id="CP048739">
    <property type="protein sequence ID" value="QIB74410.1"/>
    <property type="molecule type" value="Genomic_DNA"/>
</dbReference>